<evidence type="ECO:0000256" key="7">
    <source>
        <dbReference type="SAM" id="Coils"/>
    </source>
</evidence>
<keyword evidence="3" id="KW-0493">Microtubule</keyword>
<dbReference type="SUPFAM" id="SSF57997">
    <property type="entry name" value="Tropomyosin"/>
    <property type="match status" value="1"/>
</dbReference>
<evidence type="ECO:0000256" key="6">
    <source>
        <dbReference type="ARBA" id="ARBA00023212"/>
    </source>
</evidence>
<keyword evidence="11" id="KW-1185">Reference proteome</keyword>
<dbReference type="HOGENOM" id="CLU_001753_1_0_1"/>
<dbReference type="PROSITE" id="PS50245">
    <property type="entry name" value="CAP_GLY_2"/>
    <property type="match status" value="2"/>
</dbReference>
<evidence type="ECO:0000256" key="4">
    <source>
        <dbReference type="ARBA" id="ARBA00022737"/>
    </source>
</evidence>
<dbReference type="PANTHER" id="PTHR18916:SF93">
    <property type="entry name" value="RESTIN HOMOLOG"/>
    <property type="match status" value="1"/>
</dbReference>
<evidence type="ECO:0000259" key="9">
    <source>
        <dbReference type="PROSITE" id="PS50245"/>
    </source>
</evidence>
<feature type="compositionally biased region" description="Low complexity" evidence="8">
    <location>
        <begin position="247"/>
        <end position="265"/>
    </location>
</feature>
<dbReference type="Pfam" id="PF16641">
    <property type="entry name" value="CLIP1_ZNF"/>
    <property type="match status" value="2"/>
</dbReference>
<feature type="region of interest" description="Disordered" evidence="8">
    <location>
        <begin position="64"/>
        <end position="89"/>
    </location>
</feature>
<reference evidence="11" key="1">
    <citation type="submission" date="2003-08" db="EMBL/GenBank/DDBJ databases">
        <authorList>
            <person name="Birren B."/>
            <person name="Nusbaum C."/>
            <person name="Abebe A."/>
            <person name="Abouelleil A."/>
            <person name="Adekoya E."/>
            <person name="Ait-zahra M."/>
            <person name="Allen N."/>
            <person name="Allen T."/>
            <person name="An P."/>
            <person name="Anderson M."/>
            <person name="Anderson S."/>
            <person name="Arachchi H."/>
            <person name="Armbruster J."/>
            <person name="Bachantsang P."/>
            <person name="Baldwin J."/>
            <person name="Barry A."/>
            <person name="Bayul T."/>
            <person name="Blitshsteyn B."/>
            <person name="Bloom T."/>
            <person name="Blye J."/>
            <person name="Boguslavskiy L."/>
            <person name="Borowsky M."/>
            <person name="Boukhgalter B."/>
            <person name="Brunache A."/>
            <person name="Butler J."/>
            <person name="Calixte N."/>
            <person name="Calvo S."/>
            <person name="Camarata J."/>
            <person name="Campo K."/>
            <person name="Chang J."/>
            <person name="Cheshatsang Y."/>
            <person name="Citroen M."/>
            <person name="Collymore A."/>
            <person name="Considine T."/>
            <person name="Cook A."/>
            <person name="Cooke P."/>
            <person name="Corum B."/>
            <person name="Cuomo C."/>
            <person name="David R."/>
            <person name="Dawoe T."/>
            <person name="Degray S."/>
            <person name="Dodge S."/>
            <person name="Dooley K."/>
            <person name="Dorje P."/>
            <person name="Dorjee K."/>
            <person name="Dorris L."/>
            <person name="Duffey N."/>
            <person name="Dupes A."/>
            <person name="Elkins T."/>
            <person name="Engels R."/>
            <person name="Erickson J."/>
            <person name="Farina A."/>
            <person name="Faro S."/>
            <person name="Ferreira P."/>
            <person name="Fischer H."/>
            <person name="Fitzgerald M."/>
            <person name="Foley K."/>
            <person name="Gage D."/>
            <person name="Galagan J."/>
            <person name="Gearin G."/>
            <person name="Gnerre S."/>
            <person name="Gnirke A."/>
            <person name="Goyette A."/>
            <person name="Graham J."/>
            <person name="Grandbois E."/>
            <person name="Gyaltsen K."/>
            <person name="Hafez N."/>
            <person name="Hagopian D."/>
            <person name="Hagos B."/>
            <person name="Hall J."/>
            <person name="Hatcher B."/>
            <person name="Heller A."/>
            <person name="Higgins H."/>
            <person name="Honan T."/>
            <person name="Horn A."/>
            <person name="Houde N."/>
            <person name="Hughes L."/>
            <person name="Hulme W."/>
            <person name="Husby E."/>
            <person name="Iliev I."/>
            <person name="Jaffe D."/>
            <person name="Jones C."/>
            <person name="Kamal M."/>
            <person name="Kamat A."/>
            <person name="Kamvysselis M."/>
            <person name="Karlsson E."/>
            <person name="Kells C."/>
            <person name="Kieu A."/>
            <person name="Kisner P."/>
            <person name="Kodira C."/>
            <person name="Kulbokas E."/>
            <person name="Labutti K."/>
            <person name="Lama D."/>
            <person name="Landers T."/>
            <person name="Leger J."/>
            <person name="Levine S."/>
            <person name="Lewis D."/>
            <person name="Lewis T."/>
            <person name="Lindblad-toh K."/>
            <person name="Liu X."/>
            <person name="Lokyitsang T."/>
            <person name="Lokyitsang Y."/>
            <person name="Lucien O."/>
            <person name="Lui A."/>
            <person name="Ma L.J."/>
            <person name="Mabbitt R."/>
            <person name="Macdonald J."/>
            <person name="Maclean C."/>
            <person name="Major J."/>
            <person name="Manning J."/>
            <person name="Marabella R."/>
            <person name="Maru K."/>
            <person name="Matthews C."/>
            <person name="Mauceli E."/>
            <person name="Mccarthy M."/>
            <person name="Mcdonough S."/>
            <person name="Mcghee T."/>
            <person name="Meldrim J."/>
            <person name="Meneus L."/>
            <person name="Mesirov J."/>
            <person name="Mihalev A."/>
            <person name="Mihova T."/>
            <person name="Mikkelsen T."/>
            <person name="Mlenga V."/>
            <person name="Moru K."/>
            <person name="Mozes J."/>
            <person name="Mulrain L."/>
            <person name="Munson G."/>
            <person name="Naylor J."/>
            <person name="Newes C."/>
            <person name="Nguyen C."/>
            <person name="Nguyen N."/>
            <person name="Nguyen T."/>
            <person name="Nicol R."/>
            <person name="Nielsen C."/>
            <person name="Nizzari M."/>
            <person name="Norbu C."/>
            <person name="Norbu N."/>
            <person name="O'donnell P."/>
            <person name="Okoawo O."/>
            <person name="O'leary S."/>
            <person name="Omotosho B."/>
            <person name="O'neill K."/>
            <person name="Osman S."/>
            <person name="Parker S."/>
            <person name="Perrin D."/>
            <person name="Phunkhang P."/>
            <person name="Piqani B."/>
            <person name="Purcell S."/>
            <person name="Rachupka T."/>
            <person name="Ramasamy U."/>
            <person name="Rameau R."/>
            <person name="Ray V."/>
            <person name="Raymond C."/>
            <person name="Retta R."/>
            <person name="Richardson S."/>
            <person name="Rise C."/>
            <person name="Rodriguez J."/>
            <person name="Rogers J."/>
            <person name="Rogov P."/>
            <person name="Rutman M."/>
            <person name="Schupbach R."/>
            <person name="Seaman C."/>
            <person name="Settipalli S."/>
            <person name="Sharpe T."/>
            <person name="Sheridan J."/>
            <person name="Sherpa N."/>
            <person name="Shi J."/>
            <person name="Smirnov S."/>
            <person name="Smith C."/>
            <person name="Sougnez C."/>
            <person name="Spencer B."/>
            <person name="Stalker J."/>
            <person name="Stange-thomann N."/>
            <person name="Stavropoulos S."/>
            <person name="Stetson K."/>
            <person name="Stone C."/>
            <person name="Stone S."/>
            <person name="Stubbs M."/>
            <person name="Talamas J."/>
            <person name="Tchuinga P."/>
            <person name="Tenzing P."/>
            <person name="Tesfaye S."/>
            <person name="Theodore J."/>
            <person name="Thoulutsang Y."/>
            <person name="Topham K."/>
            <person name="Towey S."/>
            <person name="Tsamla T."/>
            <person name="Tsomo N."/>
            <person name="Vallee D."/>
            <person name="Vassiliev H."/>
            <person name="Venkataraman V."/>
            <person name="Vinson J."/>
            <person name="Vo A."/>
            <person name="Wade C."/>
            <person name="Wang S."/>
            <person name="Wangchuk T."/>
            <person name="Wangdi T."/>
            <person name="Whittaker C."/>
            <person name="Wilkinson J."/>
            <person name="Wu Y."/>
            <person name="Wyman D."/>
            <person name="Yadav S."/>
            <person name="Yang S."/>
            <person name="Yang X."/>
            <person name="Yeager S."/>
            <person name="Yee E."/>
            <person name="Young G."/>
            <person name="Zainoun J."/>
            <person name="Zembeck L."/>
            <person name="Zimmer A."/>
            <person name="Zody M."/>
            <person name="Lander E."/>
        </authorList>
    </citation>
    <scope>NUCLEOTIDE SEQUENCE [LARGE SCALE GENOMIC DNA]</scope>
</reference>
<dbReference type="InterPro" id="IPR000938">
    <property type="entry name" value="CAP-Gly_domain"/>
</dbReference>
<feature type="coiled-coil region" evidence="7">
    <location>
        <begin position="1230"/>
        <end position="1257"/>
    </location>
</feature>
<keyword evidence="4" id="KW-0677">Repeat</keyword>
<evidence type="ECO:0000256" key="2">
    <source>
        <dbReference type="ARBA" id="ARBA00022490"/>
    </source>
</evidence>
<protein>
    <recommendedName>
        <fullName evidence="9">CAP-Gly domain-containing protein</fullName>
    </recommendedName>
</protein>
<feature type="region of interest" description="Disordered" evidence="8">
    <location>
        <begin position="104"/>
        <end position="143"/>
    </location>
</feature>
<dbReference type="InterPro" id="IPR032108">
    <property type="entry name" value="CLIP1_ZNF"/>
</dbReference>
<feature type="coiled-coil region" evidence="7">
    <location>
        <begin position="1079"/>
        <end position="1194"/>
    </location>
</feature>
<feature type="region of interest" description="Disordered" evidence="8">
    <location>
        <begin position="235"/>
        <end position="283"/>
    </location>
</feature>
<comment type="subcellular location">
    <subcellularLocation>
        <location evidence="1">Cytoplasm</location>
        <location evidence="1">Cytoskeleton</location>
    </subcellularLocation>
</comment>
<dbReference type="Proteomes" id="UP000007875">
    <property type="component" value="Unassembled WGS sequence"/>
</dbReference>
<feature type="coiled-coil region" evidence="7">
    <location>
        <begin position="454"/>
        <end position="655"/>
    </location>
</feature>
<reference evidence="10" key="3">
    <citation type="submission" date="2025-09" db="UniProtKB">
        <authorList>
            <consortium name="Ensembl"/>
        </authorList>
    </citation>
    <scope>IDENTIFICATION</scope>
</reference>
<accession>H2YS32</accession>
<sequence>GDKVVLSGSKFGRIQFLGETQFAPGQWAGIVLDEVGKNNGSVAGVQYFQCEALHGVFARPGKLTRASADSTSKKSNMGPPKVAPVKPKTPSAIRTVPLTIENLKASNAASSTPSQKKGLRSPASSIRSLKFGGPSGDTSRINEDLKVGDRVSVGESKNGTVRFVGETEFAKGCWVGVELETALGKNDGSVAGNRYFTCEPNFGLFALRHKVKKITTTKNSPEYLKIFHLVSKKAPPSVTKKRPTVKSPGSSASSVSSMSSIPSLRRPSKLQSEVSSRYKQKTAPGGIQALQEALVEKQQHVESLMAERDLEKSELMEMNLTAAMKQDQLNKLQDAHDQLIREKEDQLDALRKLVEIADQEKVKLSQDLDEERRKVEDFQFQLEEGQIMKDDMEALNVDDKSEVMQLKSEKMDSEAKIEQLHQQIHDLTVSICVDEEVEKMREEVATLHDDRMKMDESSKTNDSLRMRLEEEIEKMKQDLEERQSEVEKLRINLEDGKRSIEEKDEVCKKLSQELETAVDRQQQVFNAMQISLEEEKSKVETLQTEMAEVVLKFENEVSKVRQEKCELEKSADDLNERLEKINSKLCESNSKLQEASLKFETEKSQLEKSVETLTESLKKVNSEFAESKSRLEDENKNLEAKNIKLAKSLDDSKQKSDAVSTELLELKTKQKVLETDNQVHVEQTILEKVEASNQELNENCQKLSSEKSSISSELKTSTENLSKLTAEVAALKLEKDLLSTTAEDIDAKTMQLKSMYDGALAENSKLEADMQVVVAQNQQLESELSTRTTESEQHRQALQDAQVELKQLAEEKNAIVHQCNALESEVQNASSKLETSSTECNHLRETIIKAEKEKDELKISVKSLKENLEKINADVTELRSVNSKLEHEISKLNSEKSEIEKSVETLTERLEKLNSELSESNSKLQESNLKFETEKSELEKSVETLTESLEKVSSEFSESKSKNIELAKSLDDLRETSDAVSTEFLELKSKHEVFVENYLQMEKSKEAVVENLNEIKQSHQLISGELEKLKCEKQILEGDVCEKTQLLQSSNQQQTQVLVQVKSELDAKREKNSTLDSRCAEFQKSVETLTESLEKVNSEFAESKSRLEDENKNLEAKNIELEKSLDDSKEKSGAVTTELLELKTKQKVLEENYSELEKGKESVVKDLNEIRQSNQLLSGEVEKLKCEKQILESDVCEKNQLLQSSNQQQTQVCYSNGSDGVQVDFLNTVIFDQQQKIKMLTDKIEELERMMLGDEDEDHAGLDGTESRKLAPRLFCDICDIFDAHETEDCPTQSMVDPDEGSASHHYERGEIRPYCEDCEAFGHSTEDCEEEQMF</sequence>
<dbReference type="InterPro" id="IPR036859">
    <property type="entry name" value="CAP-Gly_dom_sf"/>
</dbReference>
<feature type="domain" description="CAP-Gly" evidence="9">
    <location>
        <begin position="165"/>
        <end position="207"/>
    </location>
</feature>
<dbReference type="OMA" id="GKGHNQC"/>
<dbReference type="GO" id="GO:0005874">
    <property type="term" value="C:microtubule"/>
    <property type="evidence" value="ECO:0007669"/>
    <property type="project" value="UniProtKB-KW"/>
</dbReference>
<feature type="domain" description="CAP-Gly" evidence="9">
    <location>
        <begin position="18"/>
        <end position="59"/>
    </location>
</feature>
<dbReference type="GeneTree" id="ENSGT00940000155122"/>
<dbReference type="Gene3D" id="1.10.287.1490">
    <property type="match status" value="1"/>
</dbReference>
<dbReference type="SMART" id="SM01052">
    <property type="entry name" value="CAP_GLY"/>
    <property type="match status" value="2"/>
</dbReference>
<proteinExistence type="predicted"/>
<keyword evidence="5 7" id="KW-0175">Coiled coil</keyword>
<dbReference type="Pfam" id="PF01302">
    <property type="entry name" value="CAP_GLY"/>
    <property type="match status" value="2"/>
</dbReference>
<evidence type="ECO:0000256" key="1">
    <source>
        <dbReference type="ARBA" id="ARBA00004245"/>
    </source>
</evidence>
<dbReference type="Ensembl" id="ENSCSAVT00000008250.1">
    <property type="protein sequence ID" value="ENSCSAVP00000008142.1"/>
    <property type="gene ID" value="ENSCSAVG00000004844.1"/>
</dbReference>
<reference evidence="10" key="2">
    <citation type="submission" date="2025-08" db="UniProtKB">
        <authorList>
            <consortium name="Ensembl"/>
        </authorList>
    </citation>
    <scope>IDENTIFICATION</scope>
</reference>
<keyword evidence="2" id="KW-0963">Cytoplasm</keyword>
<feature type="coiled-coil region" evidence="7">
    <location>
        <begin position="686"/>
        <end position="955"/>
    </location>
</feature>
<evidence type="ECO:0000256" key="8">
    <source>
        <dbReference type="SAM" id="MobiDB-lite"/>
    </source>
</evidence>
<dbReference type="SUPFAM" id="SSF74924">
    <property type="entry name" value="Cap-Gly domain"/>
    <property type="match status" value="2"/>
</dbReference>
<evidence type="ECO:0000256" key="5">
    <source>
        <dbReference type="ARBA" id="ARBA00023054"/>
    </source>
</evidence>
<feature type="compositionally biased region" description="Polar residues" evidence="8">
    <location>
        <begin position="104"/>
        <end position="115"/>
    </location>
</feature>
<dbReference type="PANTHER" id="PTHR18916">
    <property type="entry name" value="DYNACTIN 1-RELATED MICROTUBULE-BINDING"/>
    <property type="match status" value="1"/>
</dbReference>
<name>H2YS32_CIOSA</name>
<feature type="compositionally biased region" description="Low complexity" evidence="8">
    <location>
        <begin position="79"/>
        <end position="89"/>
    </location>
</feature>
<feature type="coiled-coil region" evidence="7">
    <location>
        <begin position="287"/>
        <end position="374"/>
    </location>
</feature>
<evidence type="ECO:0000256" key="3">
    <source>
        <dbReference type="ARBA" id="ARBA00022701"/>
    </source>
</evidence>
<keyword evidence="6" id="KW-0206">Cytoskeleton</keyword>
<evidence type="ECO:0000313" key="11">
    <source>
        <dbReference type="Proteomes" id="UP000007875"/>
    </source>
</evidence>
<dbReference type="Gene3D" id="2.30.30.190">
    <property type="entry name" value="CAP Gly-rich-like domain"/>
    <property type="match status" value="2"/>
</dbReference>
<evidence type="ECO:0000313" key="10">
    <source>
        <dbReference type="Ensembl" id="ENSCSAVP00000008142.1"/>
    </source>
</evidence>
<organism evidence="10 11">
    <name type="scientific">Ciona savignyi</name>
    <name type="common">Pacific transparent sea squirt</name>
    <dbReference type="NCBI Taxonomy" id="51511"/>
    <lineage>
        <taxon>Eukaryota</taxon>
        <taxon>Metazoa</taxon>
        <taxon>Chordata</taxon>
        <taxon>Tunicata</taxon>
        <taxon>Ascidiacea</taxon>
        <taxon>Phlebobranchia</taxon>
        <taxon>Cionidae</taxon>
        <taxon>Ciona</taxon>
    </lineage>
</organism>
<dbReference type="PROSITE" id="PS00845">
    <property type="entry name" value="CAP_GLY_1"/>
    <property type="match status" value="2"/>
</dbReference>